<evidence type="ECO:0000259" key="5">
    <source>
        <dbReference type="PROSITE" id="PS51918"/>
    </source>
</evidence>
<dbReference type="STRING" id="745368.SAMN02745178_01113"/>
<dbReference type="InterPro" id="IPR058240">
    <property type="entry name" value="rSAM_sf"/>
</dbReference>
<keyword evidence="4" id="KW-0411">Iron-sulfur</keyword>
<dbReference type="Pfam" id="PF13186">
    <property type="entry name" value="SPASM"/>
    <property type="match status" value="1"/>
</dbReference>
<organism evidence="6 7">
    <name type="scientific">Gemmiger formicilis</name>
    <dbReference type="NCBI Taxonomy" id="745368"/>
    <lineage>
        <taxon>Bacteria</taxon>
        <taxon>Bacillati</taxon>
        <taxon>Bacillota</taxon>
        <taxon>Clostridia</taxon>
        <taxon>Eubacteriales</taxon>
        <taxon>Gemmiger</taxon>
    </lineage>
</organism>
<dbReference type="InterPro" id="IPR007197">
    <property type="entry name" value="rSAM"/>
</dbReference>
<accession>A0A1T4WWL9</accession>
<name>A0A1T4WWL9_9FIRM</name>
<dbReference type="InterPro" id="IPR023885">
    <property type="entry name" value="4Fe4S-binding_SPASM_dom"/>
</dbReference>
<dbReference type="PANTHER" id="PTHR43524">
    <property type="entry name" value="RADICAL SAM SUPERFAMILY PROTEIN"/>
    <property type="match status" value="1"/>
</dbReference>
<keyword evidence="7" id="KW-1185">Reference proteome</keyword>
<dbReference type="InterPro" id="IPR013785">
    <property type="entry name" value="Aldolase_TIM"/>
</dbReference>
<sequence length="474" mass="53781">MPMNKVVHAAQRAAFSAAIDSAIKAVRGKGPENMAEQAVKLVNLAQPLLAHRYPDADWDKVRAFVSDPGSKWMEYAYKAINEIDPHILKMNTLNLVYEGMFAGYNYVMELRRKYDCNMPWILLFDPTSACNLHCKGCWAAEYGNRLNLSFEDMDRIVTEGEELGIHWYMCTGGEPTCRKEDLFKLAAKHQNSVFHLFTNGTLIDQAFCDRVKKVGNMAFFISIEGIGDATDARRGEGVYDRVMHAMDLMKENGLLFGTSICYTSANYKAVTSDEFMDMLISHGVRFNWYFHYMPIGDGANVDLMLNAEQREYMIHRVREIRGYTGGKPIFCIDFQNDGEYIDGCIAGGRQYAHINPAGDVEPCVFIHYSNANIHDKSLLECLQQPLFKEYHKGQPFNHNHLRPCPMLENPELLGEMVKRSGAHSTDMQQPESTDDVFRRCRPYADQWTPSADRIWAEEHPDCASCASCSACASK</sequence>
<dbReference type="GeneID" id="93337590"/>
<keyword evidence="2" id="KW-0479">Metal-binding</keyword>
<dbReference type="AlphaFoldDB" id="A0A1T4WWL9"/>
<feature type="domain" description="Radical SAM core" evidence="5">
    <location>
        <begin position="114"/>
        <end position="324"/>
    </location>
</feature>
<evidence type="ECO:0000256" key="2">
    <source>
        <dbReference type="ARBA" id="ARBA00022723"/>
    </source>
</evidence>
<dbReference type="GO" id="GO:0003824">
    <property type="term" value="F:catalytic activity"/>
    <property type="evidence" value="ECO:0007669"/>
    <property type="project" value="InterPro"/>
</dbReference>
<evidence type="ECO:0000256" key="3">
    <source>
        <dbReference type="ARBA" id="ARBA00023004"/>
    </source>
</evidence>
<dbReference type="EMBL" id="FUYF01000004">
    <property type="protein sequence ID" value="SKA81537.1"/>
    <property type="molecule type" value="Genomic_DNA"/>
</dbReference>
<dbReference type="Pfam" id="PF04055">
    <property type="entry name" value="Radical_SAM"/>
    <property type="match status" value="1"/>
</dbReference>
<evidence type="ECO:0000256" key="1">
    <source>
        <dbReference type="ARBA" id="ARBA00022691"/>
    </source>
</evidence>
<dbReference type="SFLD" id="SFLDG01067">
    <property type="entry name" value="SPASM/twitch_domain_containing"/>
    <property type="match status" value="1"/>
</dbReference>
<dbReference type="Gene3D" id="3.20.20.70">
    <property type="entry name" value="Aldolase class I"/>
    <property type="match status" value="1"/>
</dbReference>
<dbReference type="Proteomes" id="UP000190286">
    <property type="component" value="Unassembled WGS sequence"/>
</dbReference>
<dbReference type="PROSITE" id="PS51918">
    <property type="entry name" value="RADICAL_SAM"/>
    <property type="match status" value="1"/>
</dbReference>
<reference evidence="6 7" key="1">
    <citation type="submission" date="2017-02" db="EMBL/GenBank/DDBJ databases">
        <authorList>
            <person name="Peterson S.W."/>
        </authorList>
    </citation>
    <scope>NUCLEOTIDE SEQUENCE [LARGE SCALE GENOMIC DNA]</scope>
    <source>
        <strain evidence="6 7">ATCC 27749</strain>
    </source>
</reference>
<dbReference type="CDD" id="cd01335">
    <property type="entry name" value="Radical_SAM"/>
    <property type="match status" value="1"/>
</dbReference>
<dbReference type="PANTHER" id="PTHR43524:SF1">
    <property type="entry name" value="RADICAL SAM SUPERFAMILY PROTEIN"/>
    <property type="match status" value="1"/>
</dbReference>
<dbReference type="SUPFAM" id="SSF102114">
    <property type="entry name" value="Radical SAM enzymes"/>
    <property type="match status" value="1"/>
</dbReference>
<evidence type="ECO:0000313" key="6">
    <source>
        <dbReference type="EMBL" id="SKA81537.1"/>
    </source>
</evidence>
<dbReference type="SFLD" id="SFLDS00029">
    <property type="entry name" value="Radical_SAM"/>
    <property type="match status" value="1"/>
</dbReference>
<dbReference type="GO" id="GO:0046872">
    <property type="term" value="F:metal ion binding"/>
    <property type="evidence" value="ECO:0007669"/>
    <property type="project" value="UniProtKB-KW"/>
</dbReference>
<keyword evidence="1" id="KW-0949">S-adenosyl-L-methionine</keyword>
<evidence type="ECO:0000256" key="4">
    <source>
        <dbReference type="ARBA" id="ARBA00023014"/>
    </source>
</evidence>
<dbReference type="CDD" id="cd21128">
    <property type="entry name" value="SPASM_rSAM"/>
    <property type="match status" value="1"/>
</dbReference>
<evidence type="ECO:0000313" key="7">
    <source>
        <dbReference type="Proteomes" id="UP000190286"/>
    </source>
</evidence>
<proteinExistence type="predicted"/>
<keyword evidence="3" id="KW-0408">Iron</keyword>
<dbReference type="GO" id="GO:0051536">
    <property type="term" value="F:iron-sulfur cluster binding"/>
    <property type="evidence" value="ECO:0007669"/>
    <property type="project" value="UniProtKB-KW"/>
</dbReference>
<dbReference type="RefSeq" id="WP_338108534.1">
    <property type="nucleotide sequence ID" value="NZ_FUYF01000004.1"/>
</dbReference>
<protein>
    <submittedName>
        <fullName evidence="6">Radical SAM superfamily enzyme, MoaA/NifB/PqqE/SkfB family</fullName>
    </submittedName>
</protein>
<gene>
    <name evidence="6" type="ORF">SAMN02745178_01113</name>
</gene>